<protein>
    <recommendedName>
        <fullName evidence="3">3-methylfumaryl-CoA hydratase</fullName>
    </recommendedName>
</protein>
<evidence type="ECO:0000313" key="2">
    <source>
        <dbReference type="Proteomes" id="UP001363010"/>
    </source>
</evidence>
<dbReference type="InterPro" id="IPR029069">
    <property type="entry name" value="HotDog_dom_sf"/>
</dbReference>
<dbReference type="RefSeq" id="WP_340368280.1">
    <property type="nucleotide sequence ID" value="NZ_JBBKZV010000059.1"/>
</dbReference>
<dbReference type="InterPro" id="IPR052741">
    <property type="entry name" value="Mitochondrial_HTD2"/>
</dbReference>
<sequence>MLETNETEAVVREEVCGLSGARRIAAMLDLDPAKLVPGASLPRGWQFLLMGADTRRSELRSDGFPGLGVPMPDLGLPRLMLGGRSVTFISDMPIGATVLRSSAVQSVVHKANASGPMAIVTLVHELRIPEKPEPALIETQTYLLLSAANKAAGEPDAPALEPVRAEYVKTLTPDETLLFQYSALGFNSHKIHIDRDFARKQEGFPDLVVNGGLATLLLTEFLRRDLDVIPAAIKVRHLAPLFCDRPVTLAADRIGERWRLRAFDDRNRLAVDMEVDTQ</sequence>
<dbReference type="EMBL" id="JBBKZV010000059">
    <property type="protein sequence ID" value="MEJ8827251.1"/>
    <property type="molecule type" value="Genomic_DNA"/>
</dbReference>
<organism evidence="1 2">
    <name type="scientific">Variovorax humicola</name>
    <dbReference type="NCBI Taxonomy" id="1769758"/>
    <lineage>
        <taxon>Bacteria</taxon>
        <taxon>Pseudomonadati</taxon>
        <taxon>Pseudomonadota</taxon>
        <taxon>Betaproteobacteria</taxon>
        <taxon>Burkholderiales</taxon>
        <taxon>Comamonadaceae</taxon>
        <taxon>Variovorax</taxon>
    </lineage>
</organism>
<dbReference type="PANTHER" id="PTHR28152">
    <property type="entry name" value="HYDROXYACYL-THIOESTER DEHYDRATASE TYPE 2, MITOCHONDRIAL"/>
    <property type="match status" value="1"/>
</dbReference>
<dbReference type="Gene3D" id="3.10.129.10">
    <property type="entry name" value="Hotdog Thioesterase"/>
    <property type="match status" value="1"/>
</dbReference>
<gene>
    <name evidence="1" type="ORF">WKW80_35615</name>
</gene>
<dbReference type="Proteomes" id="UP001363010">
    <property type="component" value="Unassembled WGS sequence"/>
</dbReference>
<proteinExistence type="predicted"/>
<name>A0ABU8WB17_9BURK</name>
<evidence type="ECO:0000313" key="1">
    <source>
        <dbReference type="EMBL" id="MEJ8827251.1"/>
    </source>
</evidence>
<keyword evidence="2" id="KW-1185">Reference proteome</keyword>
<comment type="caution">
    <text evidence="1">The sequence shown here is derived from an EMBL/GenBank/DDBJ whole genome shotgun (WGS) entry which is preliminary data.</text>
</comment>
<evidence type="ECO:0008006" key="3">
    <source>
        <dbReference type="Google" id="ProtNLM"/>
    </source>
</evidence>
<dbReference type="PANTHER" id="PTHR28152:SF1">
    <property type="entry name" value="HYDROXYACYL-THIOESTER DEHYDRATASE TYPE 2, MITOCHONDRIAL"/>
    <property type="match status" value="1"/>
</dbReference>
<dbReference type="SUPFAM" id="SSF54637">
    <property type="entry name" value="Thioesterase/thiol ester dehydrase-isomerase"/>
    <property type="match status" value="1"/>
</dbReference>
<accession>A0ABU8WB17</accession>
<reference evidence="1 2" key="1">
    <citation type="submission" date="2024-03" db="EMBL/GenBank/DDBJ databases">
        <title>Novel species of the genus Variovorax.</title>
        <authorList>
            <person name="Liu Q."/>
            <person name="Xin Y.-H."/>
        </authorList>
    </citation>
    <scope>NUCLEOTIDE SEQUENCE [LARGE SCALE GENOMIC DNA]</scope>
    <source>
        <strain evidence="1 2">KACC 18501</strain>
    </source>
</reference>